<dbReference type="AlphaFoldDB" id="A0A6G0TAY6"/>
<proteinExistence type="predicted"/>
<gene>
    <name evidence="1" type="ORF">AGLY_012604</name>
</gene>
<evidence type="ECO:0000313" key="2">
    <source>
        <dbReference type="Proteomes" id="UP000475862"/>
    </source>
</evidence>
<sequence>MTTSQNSRVTLFKNRILYETYLYLVTLCFSKQYVLELKPNNLLDQNLCKEILPLYVILPTFLEVSQHKIVHPRQNRYQGHHAQILLPVHSMIGYCRFRWWQSLVDCITTISQTKTASTAIPTVCHSSMNSLPNVFPGLTVRCIVVNVWAASLGVPDLVEQIDERSSSPDISEPGPTDVGGGSSYAYNKLPAEIPLNEESFDLTTECLSSAFIRLPSLSVNSEYGLPCTRFRSSCKPSNKKAILLTHCNAAFIKQVLPKLFRPVAPFSAGSAGEPLYHCTSAFHKDGWHRHKTRIIYWTRSTKTNFSTQDWRLRDISRATLFSRDDCDLFDESFKLDVFEKELMYLKHSHSNFATNPLKLNTRADQQLSLYVLHVLTSLLQFLPPQHSTSNILQLQDLCRKKIITYISVVQLKALYKQLIFHKPFL</sequence>
<evidence type="ECO:0000313" key="1">
    <source>
        <dbReference type="EMBL" id="KAE9528182.1"/>
    </source>
</evidence>
<name>A0A6G0TAY6_APHGL</name>
<protein>
    <submittedName>
        <fullName evidence="1">Uncharacterized protein</fullName>
    </submittedName>
</protein>
<dbReference type="EMBL" id="VYZN01000049">
    <property type="protein sequence ID" value="KAE9528182.1"/>
    <property type="molecule type" value="Genomic_DNA"/>
</dbReference>
<dbReference type="Proteomes" id="UP000475862">
    <property type="component" value="Unassembled WGS sequence"/>
</dbReference>
<keyword evidence="2" id="KW-1185">Reference proteome</keyword>
<reference evidence="1 2" key="1">
    <citation type="submission" date="2019-08" db="EMBL/GenBank/DDBJ databases">
        <title>The genome of the soybean aphid Biotype 1, its phylome, world population structure and adaptation to the North American continent.</title>
        <authorList>
            <person name="Giordano R."/>
            <person name="Donthu R.K."/>
            <person name="Hernandez A.G."/>
            <person name="Wright C.L."/>
            <person name="Zimin A.V."/>
        </authorList>
    </citation>
    <scope>NUCLEOTIDE SEQUENCE [LARGE SCALE GENOMIC DNA]</scope>
    <source>
        <tissue evidence="1">Whole aphids</tissue>
    </source>
</reference>
<accession>A0A6G0TAY6</accession>
<organism evidence="1 2">
    <name type="scientific">Aphis glycines</name>
    <name type="common">Soybean aphid</name>
    <dbReference type="NCBI Taxonomy" id="307491"/>
    <lineage>
        <taxon>Eukaryota</taxon>
        <taxon>Metazoa</taxon>
        <taxon>Ecdysozoa</taxon>
        <taxon>Arthropoda</taxon>
        <taxon>Hexapoda</taxon>
        <taxon>Insecta</taxon>
        <taxon>Pterygota</taxon>
        <taxon>Neoptera</taxon>
        <taxon>Paraneoptera</taxon>
        <taxon>Hemiptera</taxon>
        <taxon>Sternorrhyncha</taxon>
        <taxon>Aphidomorpha</taxon>
        <taxon>Aphidoidea</taxon>
        <taxon>Aphididae</taxon>
        <taxon>Aphidini</taxon>
        <taxon>Aphis</taxon>
        <taxon>Aphis</taxon>
    </lineage>
</organism>
<comment type="caution">
    <text evidence="1">The sequence shown here is derived from an EMBL/GenBank/DDBJ whole genome shotgun (WGS) entry which is preliminary data.</text>
</comment>